<proteinExistence type="predicted"/>
<evidence type="ECO:0000313" key="1">
    <source>
        <dbReference type="EMBL" id="MFF5923690.1"/>
    </source>
</evidence>
<dbReference type="Proteomes" id="UP001602370">
    <property type="component" value="Unassembled WGS sequence"/>
</dbReference>
<reference evidence="1 2" key="1">
    <citation type="submission" date="2024-10" db="EMBL/GenBank/DDBJ databases">
        <title>The Natural Products Discovery Center: Release of the First 8490 Sequenced Strains for Exploring Actinobacteria Biosynthetic Diversity.</title>
        <authorList>
            <person name="Kalkreuter E."/>
            <person name="Kautsar S.A."/>
            <person name="Yang D."/>
            <person name="Bader C.D."/>
            <person name="Teijaro C.N."/>
            <person name="Fluegel L."/>
            <person name="Davis C.M."/>
            <person name="Simpson J.R."/>
            <person name="Lauterbach L."/>
            <person name="Steele A.D."/>
            <person name="Gui C."/>
            <person name="Meng S."/>
            <person name="Li G."/>
            <person name="Viehrig K."/>
            <person name="Ye F."/>
            <person name="Su P."/>
            <person name="Kiefer A.F."/>
            <person name="Nichols A."/>
            <person name="Cepeda A.J."/>
            <person name="Yan W."/>
            <person name="Fan B."/>
            <person name="Jiang Y."/>
            <person name="Adhikari A."/>
            <person name="Zheng C.-J."/>
            <person name="Schuster L."/>
            <person name="Cowan T.M."/>
            <person name="Smanski M.J."/>
            <person name="Chevrette M.G."/>
            <person name="De Carvalho L.P.S."/>
            <person name="Shen B."/>
        </authorList>
    </citation>
    <scope>NUCLEOTIDE SEQUENCE [LARGE SCALE GENOMIC DNA]</scope>
    <source>
        <strain evidence="1 2">NPDC012605</strain>
    </source>
</reference>
<accession>A0ABW6Y231</accession>
<protein>
    <submittedName>
        <fullName evidence="1">Uncharacterized protein</fullName>
    </submittedName>
</protein>
<sequence length="204" mass="21478">MGYDDEFLVAGEALLARPGFWSNHLLGTGGEGSSTALPVPEWFGDDGADADALSEVLLDPERWPVFRVPTEDGPGVVVVYRNMVGEYGIDYLLTRPGRSSVQRIGGGDGGLAGSGLPWDELVRIADTPARTAEGVQDTAARLLLILPLLAEPEVPAAAIGRLSADLMAVGAPPDTVSDTAEHLLIRLTKGSRHDPTWRSPLSGG</sequence>
<evidence type="ECO:0000313" key="2">
    <source>
        <dbReference type="Proteomes" id="UP001602370"/>
    </source>
</evidence>
<comment type="caution">
    <text evidence="1">The sequence shown here is derived from an EMBL/GenBank/DDBJ whole genome shotgun (WGS) entry which is preliminary data.</text>
</comment>
<dbReference type="RefSeq" id="WP_388311290.1">
    <property type="nucleotide sequence ID" value="NZ_JBIBDZ010000015.1"/>
</dbReference>
<dbReference type="EMBL" id="JBIBDZ010000015">
    <property type="protein sequence ID" value="MFF5923690.1"/>
    <property type="molecule type" value="Genomic_DNA"/>
</dbReference>
<name>A0ABW6Y231_9ACTN</name>
<organism evidence="1 2">
    <name type="scientific">Streptomyces flavochromogenes</name>
    <dbReference type="NCBI Taxonomy" id="68199"/>
    <lineage>
        <taxon>Bacteria</taxon>
        <taxon>Bacillati</taxon>
        <taxon>Actinomycetota</taxon>
        <taxon>Actinomycetes</taxon>
        <taxon>Kitasatosporales</taxon>
        <taxon>Streptomycetaceae</taxon>
        <taxon>Streptomyces</taxon>
    </lineage>
</organism>
<gene>
    <name evidence="1" type="ORF">ACFY8C_36020</name>
</gene>
<keyword evidence="2" id="KW-1185">Reference proteome</keyword>